<gene>
    <name evidence="2" type="ORF">DS843_01415</name>
</gene>
<organism evidence="2 3">
    <name type="scientific">Roseomonas genomospecies 6</name>
    <dbReference type="NCBI Taxonomy" id="214106"/>
    <lineage>
        <taxon>Bacteria</taxon>
        <taxon>Pseudomonadati</taxon>
        <taxon>Pseudomonadota</taxon>
        <taxon>Alphaproteobacteria</taxon>
        <taxon>Acetobacterales</taxon>
        <taxon>Roseomonadaceae</taxon>
        <taxon>Roseomonas</taxon>
    </lineage>
</organism>
<evidence type="ECO:0000313" key="3">
    <source>
        <dbReference type="Proteomes" id="UP000480854"/>
    </source>
</evidence>
<dbReference type="OrthoDB" id="9807890at2"/>
<dbReference type="EMBL" id="QOKW01000001">
    <property type="protein sequence ID" value="KAA0684124.1"/>
    <property type="molecule type" value="Genomic_DNA"/>
</dbReference>
<name>A0A9W7NNT1_9PROT</name>
<feature type="domain" description="Calcineurin-like phosphoesterase" evidence="1">
    <location>
        <begin position="24"/>
        <end position="213"/>
    </location>
</feature>
<protein>
    <submittedName>
        <fullName evidence="2">Serine/threonine protein phosphatase</fullName>
    </submittedName>
</protein>
<sequence>MFGFARKLWSDPEPAASHVPRGVRVYAVGDIHGRLDLLDQMLWQIERDAASGADLVKYLVFLGDYVDRGPDSAMVIERLSGTPLPGFGAIHLRGNHEAAMLDFIDKPEAGADWLEYGGRATLASYGVPAPAEDAPPEHVAEARQRFAAALPAHHRSFLAGLRSSIAIGDYLFVHAGIRPGLPLHRQRDEDLMWIRREFLTSHLDHGKVVVHGHTIAEQPEIRFNRIGIDTGAYASNRLTALVLEGGDRRFLCTV</sequence>
<dbReference type="SUPFAM" id="SSF56300">
    <property type="entry name" value="Metallo-dependent phosphatases"/>
    <property type="match status" value="1"/>
</dbReference>
<dbReference type="Gene3D" id="3.60.21.10">
    <property type="match status" value="1"/>
</dbReference>
<comment type="caution">
    <text evidence="2">The sequence shown here is derived from an EMBL/GenBank/DDBJ whole genome shotgun (WGS) entry which is preliminary data.</text>
</comment>
<dbReference type="AlphaFoldDB" id="A0A9W7NNT1"/>
<dbReference type="GO" id="GO:0016791">
    <property type="term" value="F:phosphatase activity"/>
    <property type="evidence" value="ECO:0007669"/>
    <property type="project" value="TreeGrafter"/>
</dbReference>
<dbReference type="InterPro" id="IPR029052">
    <property type="entry name" value="Metallo-depent_PP-like"/>
</dbReference>
<dbReference type="Pfam" id="PF00149">
    <property type="entry name" value="Metallophos"/>
    <property type="match status" value="1"/>
</dbReference>
<dbReference type="PANTHER" id="PTHR42850">
    <property type="entry name" value="METALLOPHOSPHOESTERASE"/>
    <property type="match status" value="1"/>
</dbReference>
<dbReference type="CDD" id="cd00144">
    <property type="entry name" value="MPP_PPP_family"/>
    <property type="match status" value="1"/>
</dbReference>
<proteinExistence type="predicted"/>
<dbReference type="InterPro" id="IPR004843">
    <property type="entry name" value="Calcineurin-like_PHP"/>
</dbReference>
<keyword evidence="3" id="KW-1185">Reference proteome</keyword>
<dbReference type="GO" id="GO:0005737">
    <property type="term" value="C:cytoplasm"/>
    <property type="evidence" value="ECO:0007669"/>
    <property type="project" value="TreeGrafter"/>
</dbReference>
<dbReference type="PANTHER" id="PTHR42850:SF4">
    <property type="entry name" value="ZINC-DEPENDENT ENDOPOLYPHOSPHATASE"/>
    <property type="match status" value="1"/>
</dbReference>
<dbReference type="GO" id="GO:0110154">
    <property type="term" value="P:RNA decapping"/>
    <property type="evidence" value="ECO:0007669"/>
    <property type="project" value="TreeGrafter"/>
</dbReference>
<dbReference type="Proteomes" id="UP000480854">
    <property type="component" value="Unassembled WGS sequence"/>
</dbReference>
<reference evidence="2 3" key="1">
    <citation type="submission" date="2018-07" db="EMBL/GenBank/DDBJ databases">
        <title>Genome sequence of Azospirillum sp. ATCC 49961.</title>
        <authorList>
            <person name="Sant'Anna F.H."/>
            <person name="Baldani J.I."/>
            <person name="Zilli J.E."/>
            <person name="Reis V.M."/>
            <person name="Hartmann A."/>
            <person name="Cruz L."/>
            <person name="de Souza E.M."/>
            <person name="de Oliveira Pedrosa F."/>
            <person name="Passaglia L.M.P."/>
        </authorList>
    </citation>
    <scope>NUCLEOTIDE SEQUENCE [LARGE SCALE GENOMIC DNA]</scope>
    <source>
        <strain evidence="2 3">ATCC 49961</strain>
    </source>
</reference>
<accession>A0A9W7NNT1</accession>
<dbReference type="GO" id="GO:0008803">
    <property type="term" value="F:bis(5'-nucleosyl)-tetraphosphatase (symmetrical) activity"/>
    <property type="evidence" value="ECO:0007669"/>
    <property type="project" value="TreeGrafter"/>
</dbReference>
<evidence type="ECO:0000259" key="1">
    <source>
        <dbReference type="Pfam" id="PF00149"/>
    </source>
</evidence>
<dbReference type="InterPro" id="IPR050126">
    <property type="entry name" value="Ap4A_hydrolase"/>
</dbReference>
<dbReference type="RefSeq" id="WP_149467105.1">
    <property type="nucleotide sequence ID" value="NZ_QOKW01000001.1"/>
</dbReference>
<evidence type="ECO:0000313" key="2">
    <source>
        <dbReference type="EMBL" id="KAA0684124.1"/>
    </source>
</evidence>